<organism evidence="3 4">
    <name type="scientific">Pseudoclavibacter chungangensis</name>
    <dbReference type="NCBI Taxonomy" id="587635"/>
    <lineage>
        <taxon>Bacteria</taxon>
        <taxon>Bacillati</taxon>
        <taxon>Actinomycetota</taxon>
        <taxon>Actinomycetes</taxon>
        <taxon>Micrococcales</taxon>
        <taxon>Microbacteriaceae</taxon>
        <taxon>Pseudoclavibacter</taxon>
    </lineage>
</organism>
<name>A0A7J5BNF4_9MICO</name>
<proteinExistence type="predicted"/>
<dbReference type="Pfam" id="PF13542">
    <property type="entry name" value="HTH_Tnp_ISL3"/>
    <property type="match status" value="1"/>
</dbReference>
<keyword evidence="1" id="KW-0812">Transmembrane</keyword>
<dbReference type="AlphaFoldDB" id="A0A7J5BNF4"/>
<accession>A0A7J5BNF4</accession>
<keyword evidence="1" id="KW-1133">Transmembrane helix</keyword>
<evidence type="ECO:0000256" key="1">
    <source>
        <dbReference type="SAM" id="Phobius"/>
    </source>
</evidence>
<sequence>MSSANCLIDSEDLDVLHPTSGCADARSADPCSRCDVLLGLPGVYVEHAQRRDGLLVVTVSSLAAPIGCLSCGVIATSRGRRRRVLHDVPGTTRVRIVWRQRVWRCGEEDCVRKTFVEQLPDLVARRGSITQRAVAWAIGQLRREHATVHGLARQLGTSWKT</sequence>
<feature type="domain" description="Transposase IS204/IS1001/IS1096/IS1165 helix-turn-helix" evidence="2">
    <location>
        <begin position="117"/>
        <end position="161"/>
    </location>
</feature>
<reference evidence="3 4" key="1">
    <citation type="submission" date="2019-09" db="EMBL/GenBank/DDBJ databases">
        <title>Phylogeny of genus Pseudoclavibacter and closely related genus.</title>
        <authorList>
            <person name="Li Y."/>
        </authorList>
    </citation>
    <scope>NUCLEOTIDE SEQUENCE [LARGE SCALE GENOMIC DNA]</scope>
    <source>
        <strain evidence="3 4">DSM 23821</strain>
    </source>
</reference>
<feature type="non-terminal residue" evidence="3">
    <location>
        <position position="161"/>
    </location>
</feature>
<keyword evidence="4" id="KW-1185">Reference proteome</keyword>
<comment type="caution">
    <text evidence="3">The sequence shown here is derived from an EMBL/GenBank/DDBJ whole genome shotgun (WGS) entry which is preliminary data.</text>
</comment>
<evidence type="ECO:0000259" key="2">
    <source>
        <dbReference type="Pfam" id="PF13542"/>
    </source>
</evidence>
<keyword evidence="1" id="KW-0472">Membrane</keyword>
<evidence type="ECO:0000313" key="3">
    <source>
        <dbReference type="EMBL" id="KAB1653453.1"/>
    </source>
</evidence>
<dbReference type="OrthoDB" id="3255666at2"/>
<feature type="transmembrane region" description="Helical" evidence="1">
    <location>
        <begin position="54"/>
        <end position="75"/>
    </location>
</feature>
<dbReference type="EMBL" id="WBJZ01000023">
    <property type="protein sequence ID" value="KAB1653453.1"/>
    <property type="molecule type" value="Genomic_DNA"/>
</dbReference>
<dbReference type="InterPro" id="IPR032877">
    <property type="entry name" value="Transposase_HTH"/>
</dbReference>
<dbReference type="Proteomes" id="UP000467240">
    <property type="component" value="Unassembled WGS sequence"/>
</dbReference>
<protein>
    <submittedName>
        <fullName evidence="3">Transposase family protein</fullName>
    </submittedName>
</protein>
<gene>
    <name evidence="3" type="ORF">F8O01_15260</name>
</gene>
<evidence type="ECO:0000313" key="4">
    <source>
        <dbReference type="Proteomes" id="UP000467240"/>
    </source>
</evidence>